<evidence type="ECO:0000256" key="1">
    <source>
        <dbReference type="ARBA" id="ARBA00004123"/>
    </source>
</evidence>
<dbReference type="Gene3D" id="3.30.70.330">
    <property type="match status" value="1"/>
</dbReference>
<comment type="caution">
    <text evidence="9">The sequence shown here is derived from an EMBL/GenBank/DDBJ whole genome shotgun (WGS) entry which is preliminary data.</text>
</comment>
<comment type="subcellular location">
    <subcellularLocation>
        <location evidence="1">Nucleus</location>
    </subcellularLocation>
</comment>
<dbReference type="SMART" id="SM00360">
    <property type="entry name" value="RRM"/>
    <property type="match status" value="1"/>
</dbReference>
<feature type="domain" description="RRM" evidence="7">
    <location>
        <begin position="314"/>
        <end position="392"/>
    </location>
</feature>
<dbReference type="InterPro" id="IPR003034">
    <property type="entry name" value="SAP_dom"/>
</dbReference>
<keyword evidence="2 4" id="KW-0694">RNA-binding</keyword>
<feature type="compositionally biased region" description="Basic and acidic residues" evidence="6">
    <location>
        <begin position="725"/>
        <end position="763"/>
    </location>
</feature>
<feature type="compositionally biased region" description="Acidic residues" evidence="6">
    <location>
        <begin position="169"/>
        <end position="216"/>
    </location>
</feature>
<dbReference type="SUPFAM" id="SSF68906">
    <property type="entry name" value="SAP domain"/>
    <property type="match status" value="1"/>
</dbReference>
<dbReference type="OMA" id="NCFALVT"/>
<dbReference type="InterPro" id="IPR000504">
    <property type="entry name" value="RRM_dom"/>
</dbReference>
<dbReference type="GO" id="GO:0006357">
    <property type="term" value="P:regulation of transcription by RNA polymerase II"/>
    <property type="evidence" value="ECO:0007669"/>
    <property type="project" value="TreeGrafter"/>
</dbReference>
<name>A0A0B2VM55_TOXCA</name>
<dbReference type="GO" id="GO:0005634">
    <property type="term" value="C:nucleus"/>
    <property type="evidence" value="ECO:0007669"/>
    <property type="project" value="UniProtKB-SubCell"/>
</dbReference>
<dbReference type="Proteomes" id="UP000031036">
    <property type="component" value="Unassembled WGS sequence"/>
</dbReference>
<feature type="compositionally biased region" description="Low complexity" evidence="6">
    <location>
        <begin position="877"/>
        <end position="887"/>
    </location>
</feature>
<feature type="compositionally biased region" description="Basic and acidic residues" evidence="6">
    <location>
        <begin position="233"/>
        <end position="275"/>
    </location>
</feature>
<feature type="region of interest" description="Disordered" evidence="6">
    <location>
        <begin position="391"/>
        <end position="505"/>
    </location>
</feature>
<dbReference type="PANTHER" id="PTHR15683">
    <property type="entry name" value="SCAFFOLD ATTACHMENT FACTOR B-RELATED"/>
    <property type="match status" value="1"/>
</dbReference>
<keyword evidence="3" id="KW-0539">Nucleus</keyword>
<dbReference type="InterPro" id="IPR012677">
    <property type="entry name" value="Nucleotide-bd_a/b_plait_sf"/>
</dbReference>
<feature type="region of interest" description="Disordered" evidence="6">
    <location>
        <begin position="169"/>
        <end position="298"/>
    </location>
</feature>
<dbReference type="InterPro" id="IPR035979">
    <property type="entry name" value="RBD_domain_sf"/>
</dbReference>
<feature type="compositionally biased region" description="Low complexity" evidence="6">
    <location>
        <begin position="399"/>
        <end position="417"/>
    </location>
</feature>
<evidence type="ECO:0000259" key="7">
    <source>
        <dbReference type="PROSITE" id="PS50102"/>
    </source>
</evidence>
<protein>
    <submittedName>
        <fullName evidence="9">Scaffold attachment factor B1</fullName>
    </submittedName>
</protein>
<evidence type="ECO:0000256" key="2">
    <source>
        <dbReference type="ARBA" id="ARBA00022884"/>
    </source>
</evidence>
<accession>A0A0B2VM55</accession>
<dbReference type="CDD" id="cd12417">
    <property type="entry name" value="RRM_SAFB_like"/>
    <property type="match status" value="1"/>
</dbReference>
<evidence type="ECO:0000256" key="6">
    <source>
        <dbReference type="SAM" id="MobiDB-lite"/>
    </source>
</evidence>
<dbReference type="SUPFAM" id="SSF54928">
    <property type="entry name" value="RNA-binding domain, RBD"/>
    <property type="match status" value="1"/>
</dbReference>
<feature type="non-terminal residue" evidence="9">
    <location>
        <position position="1"/>
    </location>
</feature>
<evidence type="ECO:0000256" key="3">
    <source>
        <dbReference type="ARBA" id="ARBA00023242"/>
    </source>
</evidence>
<keyword evidence="5" id="KW-0175">Coiled coil</keyword>
<dbReference type="PROSITE" id="PS50102">
    <property type="entry name" value="RRM"/>
    <property type="match status" value="1"/>
</dbReference>
<evidence type="ECO:0000313" key="9">
    <source>
        <dbReference type="EMBL" id="KHN84576.1"/>
    </source>
</evidence>
<feature type="compositionally biased region" description="Basic and acidic residues" evidence="6">
    <location>
        <begin position="774"/>
        <end position="791"/>
    </location>
</feature>
<dbReference type="EMBL" id="JPKZ01000912">
    <property type="protein sequence ID" value="KHN84576.1"/>
    <property type="molecule type" value="Genomic_DNA"/>
</dbReference>
<feature type="domain" description="SAP" evidence="8">
    <location>
        <begin position="52"/>
        <end position="86"/>
    </location>
</feature>
<dbReference type="Gene3D" id="1.10.720.30">
    <property type="entry name" value="SAP domain"/>
    <property type="match status" value="1"/>
</dbReference>
<dbReference type="AlphaFoldDB" id="A0A0B2VM55"/>
<evidence type="ECO:0000256" key="5">
    <source>
        <dbReference type="SAM" id="Coils"/>
    </source>
</evidence>
<feature type="compositionally biased region" description="Low complexity" evidence="6">
    <location>
        <begin position="849"/>
        <end position="863"/>
    </location>
</feature>
<dbReference type="OrthoDB" id="6159259at2759"/>
<dbReference type="Pfam" id="PF00076">
    <property type="entry name" value="RRM_1"/>
    <property type="match status" value="1"/>
</dbReference>
<feature type="region of interest" description="Disordered" evidence="6">
    <location>
        <begin position="533"/>
        <end position="562"/>
    </location>
</feature>
<evidence type="ECO:0000259" key="8">
    <source>
        <dbReference type="PROSITE" id="PS50800"/>
    </source>
</evidence>
<dbReference type="GO" id="GO:0043565">
    <property type="term" value="F:sequence-specific DNA binding"/>
    <property type="evidence" value="ECO:0007669"/>
    <property type="project" value="TreeGrafter"/>
</dbReference>
<evidence type="ECO:0000256" key="4">
    <source>
        <dbReference type="PROSITE-ProRule" id="PRU00176"/>
    </source>
</evidence>
<feature type="compositionally biased region" description="Basic and acidic residues" evidence="6">
    <location>
        <begin position="704"/>
        <end position="717"/>
    </location>
</feature>
<dbReference type="SMART" id="SM00513">
    <property type="entry name" value="SAP"/>
    <property type="match status" value="1"/>
</dbReference>
<evidence type="ECO:0000313" key="10">
    <source>
        <dbReference type="Proteomes" id="UP000031036"/>
    </source>
</evidence>
<dbReference type="InterPro" id="IPR036361">
    <property type="entry name" value="SAP_dom_sf"/>
</dbReference>
<dbReference type="PROSITE" id="PS50800">
    <property type="entry name" value="SAP"/>
    <property type="match status" value="1"/>
</dbReference>
<feature type="compositionally biased region" description="Polar residues" evidence="6">
    <location>
        <begin position="836"/>
        <end position="846"/>
    </location>
</feature>
<feature type="compositionally biased region" description="Basic and acidic residues" evidence="6">
    <location>
        <begin position="282"/>
        <end position="292"/>
    </location>
</feature>
<feature type="region of interest" description="Disordered" evidence="6">
    <location>
        <begin position="673"/>
        <end position="905"/>
    </location>
</feature>
<feature type="region of interest" description="Disordered" evidence="6">
    <location>
        <begin position="574"/>
        <end position="593"/>
    </location>
</feature>
<feature type="coiled-coil region" evidence="5">
    <location>
        <begin position="626"/>
        <end position="669"/>
    </location>
</feature>
<proteinExistence type="predicted"/>
<dbReference type="Pfam" id="PF02037">
    <property type="entry name" value="SAP"/>
    <property type="match status" value="1"/>
</dbReference>
<reference evidence="9 10" key="1">
    <citation type="submission" date="2014-11" db="EMBL/GenBank/DDBJ databases">
        <title>Genetic blueprint of the zoonotic pathogen Toxocara canis.</title>
        <authorList>
            <person name="Zhu X.-Q."/>
            <person name="Korhonen P.K."/>
            <person name="Cai H."/>
            <person name="Young N.D."/>
            <person name="Nejsum P."/>
            <person name="von Samson-Himmelstjerna G."/>
            <person name="Boag P.R."/>
            <person name="Tan P."/>
            <person name="Li Q."/>
            <person name="Min J."/>
            <person name="Yang Y."/>
            <person name="Wang X."/>
            <person name="Fang X."/>
            <person name="Hall R.S."/>
            <person name="Hofmann A."/>
            <person name="Sternberg P.W."/>
            <person name="Jex A.R."/>
            <person name="Gasser R.B."/>
        </authorList>
    </citation>
    <scope>NUCLEOTIDE SEQUENCE [LARGE SCALE GENOMIC DNA]</scope>
    <source>
        <strain evidence="9">PN_DK_2014</strain>
    </source>
</reference>
<keyword evidence="10" id="KW-1185">Reference proteome</keyword>
<feature type="compositionally biased region" description="Basic and acidic residues" evidence="6">
    <location>
        <begin position="418"/>
        <end position="452"/>
    </location>
</feature>
<dbReference type="STRING" id="6265.A0A0B2VM55"/>
<organism evidence="9 10">
    <name type="scientific">Toxocara canis</name>
    <name type="common">Canine roundworm</name>
    <dbReference type="NCBI Taxonomy" id="6265"/>
    <lineage>
        <taxon>Eukaryota</taxon>
        <taxon>Metazoa</taxon>
        <taxon>Ecdysozoa</taxon>
        <taxon>Nematoda</taxon>
        <taxon>Chromadorea</taxon>
        <taxon>Rhabditida</taxon>
        <taxon>Spirurina</taxon>
        <taxon>Ascaridomorpha</taxon>
        <taxon>Ascaridoidea</taxon>
        <taxon>Toxocaridae</taxon>
        <taxon>Toxocara</taxon>
    </lineage>
</organism>
<dbReference type="InterPro" id="IPR051738">
    <property type="entry name" value="SAF_Modulators"/>
</dbReference>
<dbReference type="GO" id="GO:0003723">
    <property type="term" value="F:RNA binding"/>
    <property type="evidence" value="ECO:0007669"/>
    <property type="project" value="UniProtKB-UniRule"/>
</dbReference>
<sequence>GGGARRSLDLFARTRLCECGAYLLSFIIRIDEMSETADSSTKAENHGRMVLLSDLRVFELKQELEKRGLDKNGIKLALVERLETALREEGHDPQEFLFSVGDYGKSSTPMKAAVAADAAAATKESNDSKPEEATMVEENCNEDGQGTTEEDHALLIDDGSGEGEKTVIELDDEDGKNDVDTEGEPEGPEPEQEPEAEMDPEPDLEQDAELEPEPVQEVEKASNEQAMEVESVEAQHKQQEKTGTLEKENVGERNAGDEAGKTTKEAKDVGGKVESTEEEEKDKEHSGEDAKKATTKAHIVSSSKTASTIKKTSNSLWIKGLGSETKAADLKALFAKCGRVVTAKIFTRRQQPSSTCFGFVTMVDTAAAEECIRLFNKTHINGHLVTVERADHSSMPAVKSGQKKSTTAATTASSAATKSKEVAKNGEKVAEKKKSESKADKAEKRSEKKPTENVRANSMAKTTARIKKSPVEAPTKTSSEKARSSREASSSRATTHRERSPPVFRKGRRVFERPTLHRTLRGGVASRKPTRIALSTRGSYRGSFAPSRARGGGRGGGRILMSTRGRPLVSSMSRYERGRGGSMHHPPPMGGRLGRSSIYESSYRDMPSRHSGESVSWERREMMSIMRRREEEFRLKEEELKLQRERERIKFERERIERERLELEQLRQVAAMSGSMGSSNASSMMMPPSRRSHGGGYEDMDMSSGRRGDSRVGERTSRHVSAYGRGDRRESSRDDEIRARAHAHRADAERERDRSRHVMREAYDYGSSGVSSGREYERHRRSDSYSRRGETTRGSVSSYGGGHYGGSSRMGGASGSEMSGGWATGSGGMPVGDAYTESSSSRDYGTSQGGWMQSSSSAQMQSAPGGGSSAWRSSQQHSGGDWSTGSSSGYGGSHGGSHSSYEKPYDKYDTYASSKYSSRRY</sequence>
<dbReference type="PANTHER" id="PTHR15683:SF8">
    <property type="entry name" value="SCAFFOLD ATTACHMENT FACTOR B, ISOFORM B"/>
    <property type="match status" value="1"/>
</dbReference>
<gene>
    <name evidence="9" type="primary">SAFB</name>
    <name evidence="9" type="ORF">Tcan_09181</name>
</gene>
<dbReference type="GO" id="GO:0050684">
    <property type="term" value="P:regulation of mRNA processing"/>
    <property type="evidence" value="ECO:0007669"/>
    <property type="project" value="TreeGrafter"/>
</dbReference>
<feature type="compositionally biased region" description="Gly residues" evidence="6">
    <location>
        <begin position="799"/>
        <end position="814"/>
    </location>
</feature>
<feature type="compositionally biased region" description="Low complexity" evidence="6">
    <location>
        <begin position="673"/>
        <end position="689"/>
    </location>
</feature>